<accession>A0A220MCM5</accession>
<proteinExistence type="predicted"/>
<evidence type="ECO:0008006" key="4">
    <source>
        <dbReference type="Google" id="ProtNLM"/>
    </source>
</evidence>
<reference evidence="2 3" key="1">
    <citation type="submission" date="2016-11" db="EMBL/GenBank/DDBJ databases">
        <authorList>
            <person name="Jaros S."/>
            <person name="Januszkiewicz K."/>
            <person name="Wedrychowicz H."/>
        </authorList>
    </citation>
    <scope>NUCLEOTIDE SEQUENCE [LARGE SCALE GENOMIC DNA]</scope>
    <source>
        <strain evidence="2 3">NF2</strain>
    </source>
</reference>
<evidence type="ECO:0000313" key="2">
    <source>
        <dbReference type="EMBL" id="ASJ52781.1"/>
    </source>
</evidence>
<dbReference type="RefSeq" id="WP_088906664.1">
    <property type="nucleotide sequence ID" value="NZ_CP018145.1"/>
</dbReference>
<dbReference type="AlphaFoldDB" id="A0A220MCM5"/>
<protein>
    <recommendedName>
        <fullName evidence="4">Methyltransferase FkbM domain-containing protein</fullName>
    </recommendedName>
</protein>
<evidence type="ECO:0000256" key="1">
    <source>
        <dbReference type="SAM" id="MobiDB-lite"/>
    </source>
</evidence>
<dbReference type="KEGG" id="bfm:BP422_03955"/>
<feature type="region of interest" description="Disordered" evidence="1">
    <location>
        <begin position="209"/>
        <end position="235"/>
    </location>
</feature>
<gene>
    <name evidence="2" type="ORF">BP422_03955</name>
</gene>
<name>A0A220MCM5_9BACL</name>
<evidence type="ECO:0000313" key="3">
    <source>
        <dbReference type="Proteomes" id="UP000197781"/>
    </source>
</evidence>
<organism evidence="2 3">
    <name type="scientific">Brevibacillus formosus</name>
    <dbReference type="NCBI Taxonomy" id="54913"/>
    <lineage>
        <taxon>Bacteria</taxon>
        <taxon>Bacillati</taxon>
        <taxon>Bacillota</taxon>
        <taxon>Bacilli</taxon>
        <taxon>Bacillales</taxon>
        <taxon>Paenibacillaceae</taxon>
        <taxon>Brevibacillus</taxon>
    </lineage>
</organism>
<dbReference type="Proteomes" id="UP000197781">
    <property type="component" value="Chromosome"/>
</dbReference>
<sequence length="235" mass="26400">MEVLNRYEKRVYSQNGEDGIIEEIFSRIGTTNRYGVEFGVGDGSECMMKNLVTQHGWSGLVMEGDLNSCNKMSADYAAYPQVIIKNELITRENIARLFEENGVPKEFDLLSIDIDGNDYWVWQALSAYTPRLVVIEYNAAFRPPQKMVIVYQPDFKWGGNTYYGASLSSLAILGTSLGYALVGTDSKGVNAFFVRRDLLLQSGFPERTPEEAYHPPRYGTVEGGHPHQSGPYLEI</sequence>
<dbReference type="EMBL" id="CP018145">
    <property type="protein sequence ID" value="ASJ52781.1"/>
    <property type="molecule type" value="Genomic_DNA"/>
</dbReference>